<dbReference type="EMBL" id="VSWD01000010">
    <property type="protein sequence ID" value="KAK3089740.1"/>
    <property type="molecule type" value="Genomic_DNA"/>
</dbReference>
<dbReference type="GO" id="GO:0016020">
    <property type="term" value="C:membrane"/>
    <property type="evidence" value="ECO:0007669"/>
    <property type="project" value="UniProtKB-SubCell"/>
</dbReference>
<dbReference type="Gene3D" id="1.20.1070.10">
    <property type="entry name" value="Rhodopsin 7-helix transmembrane proteins"/>
    <property type="match status" value="1"/>
</dbReference>
<evidence type="ECO:0000256" key="9">
    <source>
        <dbReference type="SAM" id="Phobius"/>
    </source>
</evidence>
<feature type="transmembrane region" description="Helical" evidence="9">
    <location>
        <begin position="306"/>
        <end position="328"/>
    </location>
</feature>
<feature type="transmembrane region" description="Helical" evidence="9">
    <location>
        <begin position="108"/>
        <end position="126"/>
    </location>
</feature>
<keyword evidence="7 8" id="KW-0807">Transducer</keyword>
<evidence type="ECO:0000313" key="11">
    <source>
        <dbReference type="EMBL" id="KAK3089740.1"/>
    </source>
</evidence>
<evidence type="ECO:0000256" key="1">
    <source>
        <dbReference type="ARBA" id="ARBA00004141"/>
    </source>
</evidence>
<dbReference type="Pfam" id="PF00001">
    <property type="entry name" value="7tm_1"/>
    <property type="match status" value="1"/>
</dbReference>
<dbReference type="AlphaFoldDB" id="A0AA89BNR3"/>
<keyword evidence="4 8" id="KW-0297">G-protein coupled receptor</keyword>
<dbReference type="PRINTS" id="PR00237">
    <property type="entry name" value="GPCRRHODOPSN"/>
</dbReference>
<evidence type="ECO:0000256" key="8">
    <source>
        <dbReference type="RuleBase" id="RU000688"/>
    </source>
</evidence>
<dbReference type="GO" id="GO:0004930">
    <property type="term" value="F:G protein-coupled receptor activity"/>
    <property type="evidence" value="ECO:0007669"/>
    <property type="project" value="UniProtKB-KW"/>
</dbReference>
<feature type="transmembrane region" description="Helical" evidence="9">
    <location>
        <begin position="146"/>
        <end position="166"/>
    </location>
</feature>
<evidence type="ECO:0000256" key="5">
    <source>
        <dbReference type="ARBA" id="ARBA00023136"/>
    </source>
</evidence>
<dbReference type="PROSITE" id="PS00237">
    <property type="entry name" value="G_PROTEIN_RECEP_F1_1"/>
    <property type="match status" value="1"/>
</dbReference>
<proteinExistence type="inferred from homology"/>
<dbReference type="Proteomes" id="UP001186944">
    <property type="component" value="Unassembled WGS sequence"/>
</dbReference>
<dbReference type="CDD" id="cd00637">
    <property type="entry name" value="7tm_classA_rhodopsin-like"/>
    <property type="match status" value="1"/>
</dbReference>
<keyword evidence="5 9" id="KW-0472">Membrane</keyword>
<evidence type="ECO:0000256" key="4">
    <source>
        <dbReference type="ARBA" id="ARBA00023040"/>
    </source>
</evidence>
<feature type="transmembrane region" description="Helical" evidence="9">
    <location>
        <begin position="343"/>
        <end position="364"/>
    </location>
</feature>
<evidence type="ECO:0000256" key="2">
    <source>
        <dbReference type="ARBA" id="ARBA00022692"/>
    </source>
</evidence>
<dbReference type="InterPro" id="IPR000276">
    <property type="entry name" value="GPCR_Rhodpsn"/>
</dbReference>
<keyword evidence="3 9" id="KW-1133">Transmembrane helix</keyword>
<dbReference type="SUPFAM" id="SSF81321">
    <property type="entry name" value="Family A G protein-coupled receptor-like"/>
    <property type="match status" value="1"/>
</dbReference>
<sequence>MEMNNTISSDVVGDVTLSIHNIEYQVYLQKGQWVVLYLALLCVIGTIGNAHVLLVFPRKYSTSNFKIFIIAMAVNDILACILTIPFEIIDERYLYTYNDVIACKTFRFLSYFLTILSGFLLLLVAVERFRKICRPFGVQMTRKKVYATFVALIILALALATPNIIFQNINNKDLPDYPGVTGTNCGAMKTKFSSLYYGCLLLISTLVLVSVVVIYGVILRTVWRHRKSLFLTTNRDSANLSLSDVRLSAVFSDAQQNGATGCRESFTSEDDGPMVVVPCSNSRPSSVIEVKQNPPNKLHRAVRNTMMFMVASFISYCGIIPVIVLGIIRNADPTTYDVIKRHLGVFMTILVRGFFFNNVVNPYVYCFMDGKFRKECKQLYINALKFISNMCKEKKELS</sequence>
<evidence type="ECO:0000256" key="7">
    <source>
        <dbReference type="ARBA" id="ARBA00023224"/>
    </source>
</evidence>
<dbReference type="InterPro" id="IPR017452">
    <property type="entry name" value="GPCR_Rhodpsn_7TM"/>
</dbReference>
<comment type="similarity">
    <text evidence="8">Belongs to the G-protein coupled receptor 1 family.</text>
</comment>
<dbReference type="PANTHER" id="PTHR24238:SF47">
    <property type="entry name" value="ECDYSTEROIDS_DOPAMINE RECEPTOR-RELATED"/>
    <property type="match status" value="1"/>
</dbReference>
<feature type="transmembrane region" description="Helical" evidence="9">
    <location>
        <begin position="195"/>
        <end position="218"/>
    </location>
</feature>
<dbReference type="PANTHER" id="PTHR24238">
    <property type="entry name" value="G-PROTEIN COUPLED RECEPTOR"/>
    <property type="match status" value="1"/>
</dbReference>
<keyword evidence="2 8" id="KW-0812">Transmembrane</keyword>
<evidence type="ECO:0000313" key="12">
    <source>
        <dbReference type="Proteomes" id="UP001186944"/>
    </source>
</evidence>
<comment type="caution">
    <text evidence="11">The sequence shown here is derived from an EMBL/GenBank/DDBJ whole genome shotgun (WGS) entry which is preliminary data.</text>
</comment>
<keyword evidence="12" id="KW-1185">Reference proteome</keyword>
<accession>A0AA89BNR3</accession>
<protein>
    <recommendedName>
        <fullName evidence="10">G-protein coupled receptors family 1 profile domain-containing protein</fullName>
    </recommendedName>
</protein>
<comment type="subcellular location">
    <subcellularLocation>
        <location evidence="1">Membrane</location>
        <topology evidence="1">Multi-pass membrane protein</topology>
    </subcellularLocation>
</comment>
<name>A0AA89BNR3_PINIB</name>
<evidence type="ECO:0000256" key="6">
    <source>
        <dbReference type="ARBA" id="ARBA00023170"/>
    </source>
</evidence>
<dbReference type="PROSITE" id="PS50262">
    <property type="entry name" value="G_PROTEIN_RECEP_F1_2"/>
    <property type="match status" value="1"/>
</dbReference>
<organism evidence="11 12">
    <name type="scientific">Pinctada imbricata</name>
    <name type="common">Atlantic pearl-oyster</name>
    <name type="synonym">Pinctada martensii</name>
    <dbReference type="NCBI Taxonomy" id="66713"/>
    <lineage>
        <taxon>Eukaryota</taxon>
        <taxon>Metazoa</taxon>
        <taxon>Spiralia</taxon>
        <taxon>Lophotrochozoa</taxon>
        <taxon>Mollusca</taxon>
        <taxon>Bivalvia</taxon>
        <taxon>Autobranchia</taxon>
        <taxon>Pteriomorphia</taxon>
        <taxon>Pterioida</taxon>
        <taxon>Pterioidea</taxon>
        <taxon>Pteriidae</taxon>
        <taxon>Pinctada</taxon>
    </lineage>
</organism>
<feature type="domain" description="G-protein coupled receptors family 1 profile" evidence="10">
    <location>
        <begin position="48"/>
        <end position="365"/>
    </location>
</feature>
<evidence type="ECO:0000256" key="3">
    <source>
        <dbReference type="ARBA" id="ARBA00022989"/>
    </source>
</evidence>
<feature type="transmembrane region" description="Helical" evidence="9">
    <location>
        <begin position="34"/>
        <end position="56"/>
    </location>
</feature>
<feature type="transmembrane region" description="Helical" evidence="9">
    <location>
        <begin position="68"/>
        <end position="88"/>
    </location>
</feature>
<evidence type="ECO:0000259" key="10">
    <source>
        <dbReference type="PROSITE" id="PS50262"/>
    </source>
</evidence>
<reference evidence="11" key="1">
    <citation type="submission" date="2019-08" db="EMBL/GenBank/DDBJ databases">
        <title>The improved chromosome-level genome for the pearl oyster Pinctada fucata martensii using PacBio sequencing and Hi-C.</title>
        <authorList>
            <person name="Zheng Z."/>
        </authorList>
    </citation>
    <scope>NUCLEOTIDE SEQUENCE</scope>
    <source>
        <strain evidence="11">ZZ-2019</strain>
        <tissue evidence="11">Adductor muscle</tissue>
    </source>
</reference>
<keyword evidence="6 8" id="KW-0675">Receptor</keyword>
<gene>
    <name evidence="11" type="ORF">FSP39_006102</name>
</gene>